<reference evidence="2" key="1">
    <citation type="submission" date="2012-08" db="EMBL/GenBank/DDBJ databases">
        <title>The Genome Sequence of Wuchereria bancrofti.</title>
        <authorList>
            <person name="Nutman T.B."/>
            <person name="Fink D.L."/>
            <person name="Russ C."/>
            <person name="Young S."/>
            <person name="Zeng Q."/>
            <person name="Koehrsen M."/>
            <person name="Alvarado L."/>
            <person name="Berlin A."/>
            <person name="Chapman S.B."/>
            <person name="Chen Z."/>
            <person name="Freedman E."/>
            <person name="Gellesch M."/>
            <person name="Goldberg J."/>
            <person name="Griggs A."/>
            <person name="Gujja S."/>
            <person name="Heilman E.R."/>
            <person name="Heiman D."/>
            <person name="Hepburn T."/>
            <person name="Howarth C."/>
            <person name="Jen D."/>
            <person name="Larson L."/>
            <person name="Lewis B."/>
            <person name="Mehta T."/>
            <person name="Park D."/>
            <person name="Pearson M."/>
            <person name="Roberts A."/>
            <person name="Saif S."/>
            <person name="Shea T."/>
            <person name="Shenoy N."/>
            <person name="Sisk P."/>
            <person name="Stolte C."/>
            <person name="Sykes S."/>
            <person name="Walk T."/>
            <person name="White J."/>
            <person name="Yandava C."/>
            <person name="Haas B."/>
            <person name="Henn M.R."/>
            <person name="Nusbaum C."/>
            <person name="Birren B."/>
        </authorList>
    </citation>
    <scope>NUCLEOTIDE SEQUENCE [LARGE SCALE GENOMIC DNA]</scope>
    <source>
        <strain evidence="2">NA</strain>
    </source>
</reference>
<comment type="caution">
    <text evidence="1">The sequence shown here is derived from an EMBL/GenBank/DDBJ whole genome shotgun (WGS) entry which is preliminary data.</text>
</comment>
<protein>
    <submittedName>
        <fullName evidence="1">Uncharacterized protein</fullName>
    </submittedName>
</protein>
<sequence>MNIWHLITSSILIKDRGRIDGRQTRQSTQQYYVNMTTVEKTDRRTNTYIHTHIQTMIGRGDFTKTGLFNGVEKRRSWLQGCSGRWWSAASACMCPHLYVNACVDMSYDGEDIGCRHYYYRDTSGSAYLSMIGALLPWI</sequence>
<dbReference type="Proteomes" id="UP000004810">
    <property type="component" value="Unassembled WGS sequence"/>
</dbReference>
<organism evidence="1 2">
    <name type="scientific">Wuchereria bancrofti</name>
    <dbReference type="NCBI Taxonomy" id="6293"/>
    <lineage>
        <taxon>Eukaryota</taxon>
        <taxon>Metazoa</taxon>
        <taxon>Ecdysozoa</taxon>
        <taxon>Nematoda</taxon>
        <taxon>Chromadorea</taxon>
        <taxon>Rhabditida</taxon>
        <taxon>Spirurina</taxon>
        <taxon>Spiruromorpha</taxon>
        <taxon>Filarioidea</taxon>
        <taxon>Onchocercidae</taxon>
        <taxon>Wuchereria</taxon>
    </lineage>
</organism>
<name>J9ATS3_WUCBA</name>
<proteinExistence type="predicted"/>
<gene>
    <name evidence="1" type="ORF">WUBG_11227</name>
</gene>
<dbReference type="AlphaFoldDB" id="J9ATS3"/>
<evidence type="ECO:0000313" key="2">
    <source>
        <dbReference type="Proteomes" id="UP000004810"/>
    </source>
</evidence>
<dbReference type="EMBL" id="ADBV01007258">
    <property type="protein sequence ID" value="EJW77865.1"/>
    <property type="molecule type" value="Genomic_DNA"/>
</dbReference>
<evidence type="ECO:0000313" key="1">
    <source>
        <dbReference type="EMBL" id="EJW77865.1"/>
    </source>
</evidence>
<accession>J9ATS3</accession>